<organism evidence="1">
    <name type="scientific">uncultured Caudovirales phage</name>
    <dbReference type="NCBI Taxonomy" id="2100421"/>
    <lineage>
        <taxon>Viruses</taxon>
        <taxon>Duplodnaviria</taxon>
        <taxon>Heunggongvirae</taxon>
        <taxon>Uroviricota</taxon>
        <taxon>Caudoviricetes</taxon>
        <taxon>Peduoviridae</taxon>
        <taxon>Maltschvirus</taxon>
        <taxon>Maltschvirus maltsch</taxon>
    </lineage>
</organism>
<gene>
    <name evidence="1" type="ORF">UFOVP75_50</name>
</gene>
<sequence length="88" mass="9888">MSGGSWDYAYHKIRDIAHHLEDGTALRDSEAVNFEFPSQHEARKKLAPIVFALADVMRTIEWVDSSDSSPPEDVDAINNFLAMIRVQG</sequence>
<dbReference type="EMBL" id="LR796209">
    <property type="protein sequence ID" value="CAB4126979.1"/>
    <property type="molecule type" value="Genomic_DNA"/>
</dbReference>
<evidence type="ECO:0000313" key="1">
    <source>
        <dbReference type="EMBL" id="CAB4126979.1"/>
    </source>
</evidence>
<proteinExistence type="predicted"/>
<name>A0A6J5L4Y7_9CAUD</name>
<reference evidence="1" key="1">
    <citation type="submission" date="2020-04" db="EMBL/GenBank/DDBJ databases">
        <authorList>
            <person name="Chiriac C."/>
            <person name="Salcher M."/>
            <person name="Ghai R."/>
            <person name="Kavagutti S V."/>
        </authorList>
    </citation>
    <scope>NUCLEOTIDE SEQUENCE</scope>
</reference>
<protein>
    <submittedName>
        <fullName evidence="1">Uncharacterized protein</fullName>
    </submittedName>
</protein>
<accession>A0A6J5L4Y7</accession>